<dbReference type="SMART" id="SM00530">
    <property type="entry name" value="HTH_XRE"/>
    <property type="match status" value="1"/>
</dbReference>
<feature type="domain" description="HTH cro/C1-type" evidence="1">
    <location>
        <begin position="19"/>
        <end position="73"/>
    </location>
</feature>
<evidence type="ECO:0000259" key="1">
    <source>
        <dbReference type="PROSITE" id="PS50943"/>
    </source>
</evidence>
<dbReference type="Gene3D" id="1.10.260.40">
    <property type="entry name" value="lambda repressor-like DNA-binding domains"/>
    <property type="match status" value="1"/>
</dbReference>
<reference evidence="2 3" key="1">
    <citation type="submission" date="2020-08" db="EMBL/GenBank/DDBJ databases">
        <title>Sequencing the genomes of 1000 actinobacteria strains.</title>
        <authorList>
            <person name="Klenk H.-P."/>
        </authorList>
    </citation>
    <scope>NUCLEOTIDE SEQUENCE [LARGE SCALE GENOMIC DNA]</scope>
    <source>
        <strain evidence="2 3">DSM 45823</strain>
    </source>
</reference>
<sequence length="283" mass="31837">MAASQTRSSIRRRQLARELRTLRDLAGMTGEDVAKALGWSSAKVSRIENAAISVKTADLRKLLALYQVPENQRDRLIELARTADQRGWWDAVPTVPADLNAYLALENEAHKLLSYSALVLHGLLQTEDYARSILSDQLAMAPGAIRRQVDVRMRRQQRLTGPEPLQFRGVIDEAAVLRQVGGPEVMRDQLRHLLELAERPNIRLQILPFGAGGHPAVSGPFIILEIPDPGADVVYVELMNRNIYIEDDVDVHRHVLAFDILRNKALPVEETPAFIQRRLTELE</sequence>
<dbReference type="CDD" id="cd00093">
    <property type="entry name" value="HTH_XRE"/>
    <property type="match status" value="1"/>
</dbReference>
<dbReference type="AlphaFoldDB" id="A0A7W3N5E8"/>
<dbReference type="RefSeq" id="WP_182708242.1">
    <property type="nucleotide sequence ID" value="NZ_JACJII010000001.1"/>
</dbReference>
<dbReference type="InterPro" id="IPR010982">
    <property type="entry name" value="Lambda_DNA-bd_dom_sf"/>
</dbReference>
<gene>
    <name evidence="2" type="ORF">HNR21_006674</name>
</gene>
<evidence type="ECO:0000313" key="3">
    <source>
        <dbReference type="Proteomes" id="UP000539313"/>
    </source>
</evidence>
<organism evidence="2 3">
    <name type="scientific">Thermomonospora cellulosilytica</name>
    <dbReference type="NCBI Taxonomy" id="1411118"/>
    <lineage>
        <taxon>Bacteria</taxon>
        <taxon>Bacillati</taxon>
        <taxon>Actinomycetota</taxon>
        <taxon>Actinomycetes</taxon>
        <taxon>Streptosporangiales</taxon>
        <taxon>Thermomonosporaceae</taxon>
        <taxon>Thermomonospora</taxon>
    </lineage>
</organism>
<dbReference type="Proteomes" id="UP000539313">
    <property type="component" value="Unassembled WGS sequence"/>
</dbReference>
<dbReference type="GO" id="GO:0003677">
    <property type="term" value="F:DNA binding"/>
    <property type="evidence" value="ECO:0007669"/>
    <property type="project" value="InterPro"/>
</dbReference>
<dbReference type="Pfam" id="PF13560">
    <property type="entry name" value="HTH_31"/>
    <property type="match status" value="1"/>
</dbReference>
<dbReference type="InterPro" id="IPR043917">
    <property type="entry name" value="DUF5753"/>
</dbReference>
<evidence type="ECO:0000313" key="2">
    <source>
        <dbReference type="EMBL" id="MBA9007792.1"/>
    </source>
</evidence>
<dbReference type="PROSITE" id="PS50943">
    <property type="entry name" value="HTH_CROC1"/>
    <property type="match status" value="1"/>
</dbReference>
<proteinExistence type="predicted"/>
<dbReference type="Pfam" id="PF19054">
    <property type="entry name" value="DUF5753"/>
    <property type="match status" value="1"/>
</dbReference>
<keyword evidence="3" id="KW-1185">Reference proteome</keyword>
<protein>
    <submittedName>
        <fullName evidence="2">Transcriptional regulator with XRE-family HTH domain</fullName>
    </submittedName>
</protein>
<comment type="caution">
    <text evidence="2">The sequence shown here is derived from an EMBL/GenBank/DDBJ whole genome shotgun (WGS) entry which is preliminary data.</text>
</comment>
<dbReference type="InterPro" id="IPR001387">
    <property type="entry name" value="Cro/C1-type_HTH"/>
</dbReference>
<name>A0A7W3N5E8_9ACTN</name>
<dbReference type="EMBL" id="JACJII010000001">
    <property type="protein sequence ID" value="MBA9007792.1"/>
    <property type="molecule type" value="Genomic_DNA"/>
</dbReference>
<accession>A0A7W3N5E8</accession>
<dbReference type="SUPFAM" id="SSF47413">
    <property type="entry name" value="lambda repressor-like DNA-binding domains"/>
    <property type="match status" value="1"/>
</dbReference>